<evidence type="ECO:0000313" key="2">
    <source>
        <dbReference type="EMBL" id="EFA75148.1"/>
    </source>
</evidence>
<dbReference type="FunCoup" id="D3BTW2">
    <property type="interactions" value="595"/>
</dbReference>
<feature type="region of interest" description="Disordered" evidence="1">
    <location>
        <begin position="1"/>
        <end position="64"/>
    </location>
</feature>
<dbReference type="AlphaFoldDB" id="D3BTW2"/>
<dbReference type="Proteomes" id="UP000001396">
    <property type="component" value="Unassembled WGS sequence"/>
</dbReference>
<dbReference type="RefSeq" id="XP_020427282.1">
    <property type="nucleotide sequence ID" value="XM_020581979.1"/>
</dbReference>
<feature type="compositionally biased region" description="Low complexity" evidence="1">
    <location>
        <begin position="145"/>
        <end position="157"/>
    </location>
</feature>
<feature type="compositionally biased region" description="Basic and acidic residues" evidence="1">
    <location>
        <begin position="120"/>
        <end position="129"/>
    </location>
</feature>
<reference evidence="2 3" key="1">
    <citation type="journal article" date="2011" name="Genome Res.">
        <title>Phylogeny-wide analysis of social amoeba genomes highlights ancient origins for complex intercellular communication.</title>
        <authorList>
            <person name="Heidel A.J."/>
            <person name="Lawal H.M."/>
            <person name="Felder M."/>
            <person name="Schilde C."/>
            <person name="Helps N.R."/>
            <person name="Tunggal B."/>
            <person name="Rivero F."/>
            <person name="John U."/>
            <person name="Schleicher M."/>
            <person name="Eichinger L."/>
            <person name="Platzer M."/>
            <person name="Noegel A.A."/>
            <person name="Schaap P."/>
            <person name="Gloeckner G."/>
        </authorList>
    </citation>
    <scope>NUCLEOTIDE SEQUENCE [LARGE SCALE GENOMIC DNA]</scope>
    <source>
        <strain evidence="3">ATCC 26659 / Pp 5 / PN500</strain>
    </source>
</reference>
<comment type="caution">
    <text evidence="2">The sequence shown here is derived from an EMBL/GenBank/DDBJ whole genome shotgun (WGS) entry which is preliminary data.</text>
</comment>
<dbReference type="STRING" id="670386.D3BTW2"/>
<proteinExistence type="predicted"/>
<dbReference type="EMBL" id="ADBJ01000056">
    <property type="protein sequence ID" value="EFA75148.1"/>
    <property type="molecule type" value="Genomic_DNA"/>
</dbReference>
<protein>
    <submittedName>
        <fullName evidence="2">Dynacortin</fullName>
    </submittedName>
</protein>
<keyword evidence="3" id="KW-1185">Reference proteome</keyword>
<dbReference type="InParanoid" id="D3BTW2"/>
<sequence length="356" mass="37804">MSSQDEIESREEQRLSRALQGKVGTNHKGRVTSWAPVVTKPTPTVPVNYSGTASGGGVDTQSPYANVAGLSISDEKMRQEQARLKKWGLDTGAVSPASSNEEQPSSSQSTPSLESAELDEQARVEERRLTKMGLSSNNLIEEYGAPTKTTTAPAAAPSKNDAPVDNASIATNIDGHTNEEKVRQEQKRLERWGLKINTGSTSPANSTSPAASISPKSNNSSNSTATPAAPSNPLNTQAANAVAKQYGLTADQVQPFLDQLIFAAKAVKLILHKKSSNHDVTITTLMDIVRESANFALTLPSDLPIGFDISQSAGRLAGAVNELVKGGDNREPAQTIKLYEEIQTILGVLYLGVVAN</sequence>
<dbReference type="OMA" id="RWGLKIN"/>
<feature type="compositionally biased region" description="Low complexity" evidence="1">
    <location>
        <begin position="95"/>
        <end position="115"/>
    </location>
</feature>
<evidence type="ECO:0000313" key="3">
    <source>
        <dbReference type="Proteomes" id="UP000001396"/>
    </source>
</evidence>
<accession>D3BTW2</accession>
<organism evidence="2 3">
    <name type="scientific">Heterostelium pallidum (strain ATCC 26659 / Pp 5 / PN500)</name>
    <name type="common">Cellular slime mold</name>
    <name type="synonym">Polysphondylium pallidum</name>
    <dbReference type="NCBI Taxonomy" id="670386"/>
    <lineage>
        <taxon>Eukaryota</taxon>
        <taxon>Amoebozoa</taxon>
        <taxon>Evosea</taxon>
        <taxon>Eumycetozoa</taxon>
        <taxon>Dictyostelia</taxon>
        <taxon>Acytosteliales</taxon>
        <taxon>Acytosteliaceae</taxon>
        <taxon>Heterostelium</taxon>
    </lineage>
</organism>
<feature type="compositionally biased region" description="Low complexity" evidence="1">
    <location>
        <begin position="198"/>
        <end position="234"/>
    </location>
</feature>
<feature type="compositionally biased region" description="Basic and acidic residues" evidence="1">
    <location>
        <begin position="176"/>
        <end position="193"/>
    </location>
</feature>
<gene>
    <name evidence="2" type="primary">dct</name>
    <name evidence="2" type="ORF">PPL_11222</name>
</gene>
<dbReference type="GeneID" id="31366690"/>
<feature type="region of interest" description="Disordered" evidence="1">
    <location>
        <begin position="81"/>
        <end position="234"/>
    </location>
</feature>
<name>D3BTW2_HETP5</name>
<feature type="compositionally biased region" description="Low complexity" evidence="1">
    <location>
        <begin position="36"/>
        <end position="47"/>
    </location>
</feature>
<evidence type="ECO:0000256" key="1">
    <source>
        <dbReference type="SAM" id="MobiDB-lite"/>
    </source>
</evidence>